<dbReference type="AlphaFoldDB" id="A0A0N4Y0P2"/>
<gene>
    <name evidence="1" type="ORF">NBR_LOCUS9120</name>
</gene>
<sequence length="109" mass="11577">MGIPTRNANGEIETDSVCIVIPLPVADEPIGMSGRSALSNLPRETRNCVRKAGLHNTIRVEEVPSSNLKVCKTFVPLRTPLGSQRKLAARIPQACGSLTESGIVSGVMP</sequence>
<protein>
    <submittedName>
        <fullName evidence="3">Transposase</fullName>
    </submittedName>
</protein>
<dbReference type="WBParaSite" id="NBR_0000911901-mRNA-1">
    <property type="protein sequence ID" value="NBR_0000911901-mRNA-1"/>
    <property type="gene ID" value="NBR_0000911901"/>
</dbReference>
<dbReference type="Proteomes" id="UP000271162">
    <property type="component" value="Unassembled WGS sequence"/>
</dbReference>
<reference evidence="3" key="1">
    <citation type="submission" date="2017-02" db="UniProtKB">
        <authorList>
            <consortium name="WormBaseParasite"/>
        </authorList>
    </citation>
    <scope>IDENTIFICATION</scope>
</reference>
<evidence type="ECO:0000313" key="2">
    <source>
        <dbReference type="Proteomes" id="UP000271162"/>
    </source>
</evidence>
<reference evidence="1 2" key="2">
    <citation type="submission" date="2018-11" db="EMBL/GenBank/DDBJ databases">
        <authorList>
            <consortium name="Pathogen Informatics"/>
        </authorList>
    </citation>
    <scope>NUCLEOTIDE SEQUENCE [LARGE SCALE GENOMIC DNA]</scope>
</reference>
<evidence type="ECO:0000313" key="3">
    <source>
        <dbReference type="WBParaSite" id="NBR_0000911901-mRNA-1"/>
    </source>
</evidence>
<name>A0A0N4Y0P2_NIPBR</name>
<dbReference type="EMBL" id="UYSL01020095">
    <property type="protein sequence ID" value="VDL72709.1"/>
    <property type="molecule type" value="Genomic_DNA"/>
</dbReference>
<evidence type="ECO:0000313" key="1">
    <source>
        <dbReference type="EMBL" id="VDL72709.1"/>
    </source>
</evidence>
<organism evidence="3">
    <name type="scientific">Nippostrongylus brasiliensis</name>
    <name type="common">Rat hookworm</name>
    <dbReference type="NCBI Taxonomy" id="27835"/>
    <lineage>
        <taxon>Eukaryota</taxon>
        <taxon>Metazoa</taxon>
        <taxon>Ecdysozoa</taxon>
        <taxon>Nematoda</taxon>
        <taxon>Chromadorea</taxon>
        <taxon>Rhabditida</taxon>
        <taxon>Rhabditina</taxon>
        <taxon>Rhabditomorpha</taxon>
        <taxon>Strongyloidea</taxon>
        <taxon>Heligmosomidae</taxon>
        <taxon>Nippostrongylus</taxon>
    </lineage>
</organism>
<proteinExistence type="predicted"/>
<accession>A0A0N4Y0P2</accession>
<keyword evidence="2" id="KW-1185">Reference proteome</keyword>